<dbReference type="InParanoid" id="A0A3M0CCZ4"/>
<feature type="transmembrane region" description="Helical" evidence="1">
    <location>
        <begin position="49"/>
        <end position="68"/>
    </location>
</feature>
<name>A0A3M0CCZ4_9PROT</name>
<gene>
    <name evidence="2" type="ORF">BXY39_2886</name>
</gene>
<proteinExistence type="predicted"/>
<keyword evidence="1" id="KW-1133">Transmembrane helix</keyword>
<dbReference type="AlphaFoldDB" id="A0A3M0CCZ4"/>
<protein>
    <submittedName>
        <fullName evidence="2">Uncharacterized protein</fullName>
    </submittedName>
</protein>
<feature type="transmembrane region" description="Helical" evidence="1">
    <location>
        <begin position="80"/>
        <end position="101"/>
    </location>
</feature>
<dbReference type="RefSeq" id="WP_121939537.1">
    <property type="nucleotide sequence ID" value="NZ_REFR01000013.1"/>
</dbReference>
<reference evidence="2 3" key="1">
    <citation type="submission" date="2018-10" db="EMBL/GenBank/DDBJ databases">
        <title>Genomic Encyclopedia of Archaeal and Bacterial Type Strains, Phase II (KMG-II): from individual species to whole genera.</title>
        <authorList>
            <person name="Goeker M."/>
        </authorList>
    </citation>
    <scope>NUCLEOTIDE SEQUENCE [LARGE SCALE GENOMIC DNA]</scope>
    <source>
        <strain evidence="2 3">DSM 25217</strain>
    </source>
</reference>
<dbReference type="Proteomes" id="UP000271227">
    <property type="component" value="Unassembled WGS sequence"/>
</dbReference>
<evidence type="ECO:0000313" key="2">
    <source>
        <dbReference type="EMBL" id="RMB04616.1"/>
    </source>
</evidence>
<dbReference type="EMBL" id="REFR01000013">
    <property type="protein sequence ID" value="RMB04616.1"/>
    <property type="molecule type" value="Genomic_DNA"/>
</dbReference>
<comment type="caution">
    <text evidence="2">The sequence shown here is derived from an EMBL/GenBank/DDBJ whole genome shotgun (WGS) entry which is preliminary data.</text>
</comment>
<keyword evidence="1" id="KW-0472">Membrane</keyword>
<keyword evidence="3" id="KW-1185">Reference proteome</keyword>
<dbReference type="Pfam" id="PF20556">
    <property type="entry name" value="DUF6768"/>
    <property type="match status" value="1"/>
</dbReference>
<evidence type="ECO:0000313" key="3">
    <source>
        <dbReference type="Proteomes" id="UP000271227"/>
    </source>
</evidence>
<dbReference type="InterPro" id="IPR046659">
    <property type="entry name" value="DUF6768"/>
</dbReference>
<evidence type="ECO:0000256" key="1">
    <source>
        <dbReference type="SAM" id="Phobius"/>
    </source>
</evidence>
<accession>A0A3M0CCZ4</accession>
<sequence length="130" mass="14586">MTNGHMSGLSARMRSALDTDAETLRAQLPGEASMISMLLSAFRSGMRPWAMLVWVEMLVVSIVFFWTAYEFCVAGPEGRIFWGAWMLLSALALAVQKLWFYMEASRASVMREVKRLELAILEAASTVDQD</sequence>
<organism evidence="2 3">
    <name type="scientific">Eilatimonas milleporae</name>
    <dbReference type="NCBI Taxonomy" id="911205"/>
    <lineage>
        <taxon>Bacteria</taxon>
        <taxon>Pseudomonadati</taxon>
        <taxon>Pseudomonadota</taxon>
        <taxon>Alphaproteobacteria</taxon>
        <taxon>Kordiimonadales</taxon>
        <taxon>Kordiimonadaceae</taxon>
        <taxon>Eilatimonas</taxon>
    </lineage>
</organism>
<keyword evidence="1" id="KW-0812">Transmembrane</keyword>